<evidence type="ECO:0000313" key="3">
    <source>
        <dbReference type="EMBL" id="KAJ4967454.1"/>
    </source>
</evidence>
<dbReference type="InterPro" id="IPR027417">
    <property type="entry name" value="P-loop_NTPase"/>
</dbReference>
<dbReference type="PRINTS" id="PR00364">
    <property type="entry name" value="DISEASERSIST"/>
</dbReference>
<dbReference type="InterPro" id="IPR044974">
    <property type="entry name" value="Disease_R_plants"/>
</dbReference>
<accession>A0A9Q0QPZ2</accession>
<dbReference type="InterPro" id="IPR032675">
    <property type="entry name" value="LRR_dom_sf"/>
</dbReference>
<dbReference type="GO" id="GO:0098542">
    <property type="term" value="P:defense response to other organism"/>
    <property type="evidence" value="ECO:0007669"/>
    <property type="project" value="TreeGrafter"/>
</dbReference>
<sequence length="863" mass="99759">MTDIEISSFINRMGHTLLAEVDSLHEVEDKLWSLLCLLMRLRSFLMEVERKQSEELKKFVMEVVTLVHEAEKVTVSYLNITRKSGLVMDEAHKFKSKIMGFRSKMMESHARFHKFSESSTSNTSSLSKQRPPPSTEDGDTVVVLEDEVKRMINLLTDEDQDGQRGIIPIVGPGGMGKTFFVRTIYNDSTIVEHFPCRLWINVSSNHKIEELLQDIIEQIKPATTATTATSDNTEDADRRKEMKNLKDLAIETYKLLKNSTRYLVVFDNVCKAQFWANINPVFLANNKHGSRIIVITRHVEVVSHLRSSRPSFYLRRLSKEEGRTLFSKRVNSLVDSHSHTQLDPNHYHTYHELVDACGGLPLAIVALATEYHRRLLSATDNEKDEESGSDKRLSLEICECIYNGLPHHLKMCLTYYHVLEEGYHFFDYKGLIIAEGLVKLQPPRVLKIQSRDQASSSAASTAVVAAEIEDTAEEYLNELINMNLIKVQRRTSDGRIKEITIPREYYSLSDLCRSKVACCKMKKLEVPSLFINYQSRSEIEKKMLSDVKLIYEDAPPCRVLDLMHVDFDVNPCIINLIHLRYLRLEIDFYPHHFTLNCLSNLWNLQYVKVKLMKFDYNIFLEDRRNLRMIQFQFWKMQQLRHFLLRGSPEFLINPSFIIVEKEVNSSDWRKISLKNLLTLEGLDPQYCTEDVLSMMPNLLTLCLNGETSKFDDRLARVFPLLERLQKLRMESTQILKEFGWSKYPSSKLEIFPPNITHLTLIWTRIEAEYLERALLKLQNLRILKLDKQSIHFADNVLVGAMPSLQKLTVISCKSLKGLPSEALEAIPTLQELELRGLLKDKVLSDARLIKEHVGKDRLKLSTS</sequence>
<dbReference type="Pfam" id="PF00931">
    <property type="entry name" value="NB-ARC"/>
    <property type="match status" value="1"/>
</dbReference>
<feature type="region of interest" description="Disordered" evidence="1">
    <location>
        <begin position="113"/>
        <end position="139"/>
    </location>
</feature>
<dbReference type="Gene3D" id="3.40.50.300">
    <property type="entry name" value="P-loop containing nucleotide triphosphate hydrolases"/>
    <property type="match status" value="1"/>
</dbReference>
<dbReference type="Proteomes" id="UP001141806">
    <property type="component" value="Unassembled WGS sequence"/>
</dbReference>
<dbReference type="SUPFAM" id="SSF52058">
    <property type="entry name" value="L domain-like"/>
    <property type="match status" value="1"/>
</dbReference>
<proteinExistence type="predicted"/>
<dbReference type="Gene3D" id="3.80.10.10">
    <property type="entry name" value="Ribonuclease Inhibitor"/>
    <property type="match status" value="1"/>
</dbReference>
<name>A0A9Q0QPZ2_9MAGN</name>
<comment type="caution">
    <text evidence="3">The sequence shown here is derived from an EMBL/GenBank/DDBJ whole genome shotgun (WGS) entry which is preliminary data.</text>
</comment>
<protein>
    <recommendedName>
        <fullName evidence="2">NB-ARC domain-containing protein</fullName>
    </recommendedName>
</protein>
<organism evidence="3 4">
    <name type="scientific">Protea cynaroides</name>
    <dbReference type="NCBI Taxonomy" id="273540"/>
    <lineage>
        <taxon>Eukaryota</taxon>
        <taxon>Viridiplantae</taxon>
        <taxon>Streptophyta</taxon>
        <taxon>Embryophyta</taxon>
        <taxon>Tracheophyta</taxon>
        <taxon>Spermatophyta</taxon>
        <taxon>Magnoliopsida</taxon>
        <taxon>Proteales</taxon>
        <taxon>Proteaceae</taxon>
        <taxon>Protea</taxon>
    </lineage>
</organism>
<dbReference type="OrthoDB" id="1991810at2759"/>
<feature type="domain" description="NB-ARC" evidence="2">
    <location>
        <begin position="145"/>
        <end position="331"/>
    </location>
</feature>
<evidence type="ECO:0000256" key="1">
    <source>
        <dbReference type="SAM" id="MobiDB-lite"/>
    </source>
</evidence>
<dbReference type="GO" id="GO:0043531">
    <property type="term" value="F:ADP binding"/>
    <property type="evidence" value="ECO:0007669"/>
    <property type="project" value="InterPro"/>
</dbReference>
<dbReference type="AlphaFoldDB" id="A0A9Q0QPZ2"/>
<dbReference type="EMBL" id="JAMYWD010000007">
    <property type="protein sequence ID" value="KAJ4967454.1"/>
    <property type="molecule type" value="Genomic_DNA"/>
</dbReference>
<dbReference type="PANTHER" id="PTHR23155:SF1193">
    <property type="entry name" value="DISEASE RESISTANCE PROTEIN RPP13-RELATED"/>
    <property type="match status" value="1"/>
</dbReference>
<dbReference type="PANTHER" id="PTHR23155">
    <property type="entry name" value="DISEASE RESISTANCE PROTEIN RP"/>
    <property type="match status" value="1"/>
</dbReference>
<dbReference type="SUPFAM" id="SSF52540">
    <property type="entry name" value="P-loop containing nucleoside triphosphate hydrolases"/>
    <property type="match status" value="1"/>
</dbReference>
<evidence type="ECO:0000313" key="4">
    <source>
        <dbReference type="Proteomes" id="UP001141806"/>
    </source>
</evidence>
<gene>
    <name evidence="3" type="ORF">NE237_019303</name>
</gene>
<evidence type="ECO:0000259" key="2">
    <source>
        <dbReference type="Pfam" id="PF00931"/>
    </source>
</evidence>
<keyword evidence="4" id="KW-1185">Reference proteome</keyword>
<dbReference type="InterPro" id="IPR002182">
    <property type="entry name" value="NB-ARC"/>
</dbReference>
<reference evidence="3" key="1">
    <citation type="journal article" date="2023" name="Plant J.">
        <title>The genome of the king protea, Protea cynaroides.</title>
        <authorList>
            <person name="Chang J."/>
            <person name="Duong T.A."/>
            <person name="Schoeman C."/>
            <person name="Ma X."/>
            <person name="Roodt D."/>
            <person name="Barker N."/>
            <person name="Li Z."/>
            <person name="Van de Peer Y."/>
            <person name="Mizrachi E."/>
        </authorList>
    </citation>
    <scope>NUCLEOTIDE SEQUENCE</scope>
    <source>
        <tissue evidence="3">Young leaves</tissue>
    </source>
</reference>
<feature type="compositionally biased region" description="Low complexity" evidence="1">
    <location>
        <begin position="117"/>
        <end position="127"/>
    </location>
</feature>